<dbReference type="InterPro" id="IPR011011">
    <property type="entry name" value="Znf_FYVE_PHD"/>
</dbReference>
<evidence type="ECO:0000256" key="2">
    <source>
        <dbReference type="ARBA" id="ARBA00022771"/>
    </source>
</evidence>
<dbReference type="Gene3D" id="3.30.40.10">
    <property type="entry name" value="Zinc/RING finger domain, C3HC4 (zinc finger)"/>
    <property type="match status" value="1"/>
</dbReference>
<dbReference type="InterPro" id="IPR017455">
    <property type="entry name" value="Znf_FYVE-rel"/>
</dbReference>
<dbReference type="InterPro" id="IPR052727">
    <property type="entry name" value="Rab4/Rab5_effector"/>
</dbReference>
<dbReference type="Pfam" id="PF01363">
    <property type="entry name" value="FYVE"/>
    <property type="match status" value="1"/>
</dbReference>
<evidence type="ECO:0000256" key="3">
    <source>
        <dbReference type="ARBA" id="ARBA00022833"/>
    </source>
</evidence>
<dbReference type="InterPro" id="IPR000306">
    <property type="entry name" value="Znf_FYVE"/>
</dbReference>
<dbReference type="OMA" id="HRICTDT"/>
<keyword evidence="3" id="KW-0862">Zinc</keyword>
<dbReference type="InterPro" id="IPR023393">
    <property type="entry name" value="START-like_dom_sf"/>
</dbReference>
<dbReference type="PANTHER" id="PTHR13510">
    <property type="entry name" value="FYVE-FINGER-CONTAINING RAB5 EFFECTOR PROTEIN RABENOSYN-5-RELATED"/>
    <property type="match status" value="1"/>
</dbReference>
<keyword evidence="1" id="KW-0479">Metal-binding</keyword>
<dbReference type="VEuPathDB" id="FungiDB:SPRG_16214"/>
<accession>A0A067BIZ3</accession>
<dbReference type="CDD" id="cd00065">
    <property type="entry name" value="FYVE_like_SF"/>
    <property type="match status" value="1"/>
</dbReference>
<protein>
    <recommendedName>
        <fullName evidence="5">FYVE-type domain-containing protein</fullName>
    </recommendedName>
</protein>
<organism evidence="6 7">
    <name type="scientific">Saprolegnia parasitica (strain CBS 223.65)</name>
    <dbReference type="NCBI Taxonomy" id="695850"/>
    <lineage>
        <taxon>Eukaryota</taxon>
        <taxon>Sar</taxon>
        <taxon>Stramenopiles</taxon>
        <taxon>Oomycota</taxon>
        <taxon>Saprolegniomycetes</taxon>
        <taxon>Saprolegniales</taxon>
        <taxon>Saprolegniaceae</taxon>
        <taxon>Saprolegnia</taxon>
    </lineage>
</organism>
<dbReference type="EMBL" id="KK583442">
    <property type="protein sequence ID" value="KDO18394.1"/>
    <property type="molecule type" value="Genomic_DNA"/>
</dbReference>
<evidence type="ECO:0000313" key="7">
    <source>
        <dbReference type="Proteomes" id="UP000030745"/>
    </source>
</evidence>
<sequence>MSFPLPPGYFTCPPLSTVEHDYLVGQGHRICTDTARNALSMAKTPPTKIVEHPATKRRALLHHGNDIVDASLYGVTGSSQIQATQDEILSFFHLATREKVQTFASVVGQMVLDRATLYTLADQTRDIASPFYYASVQWSAIACPFISKALTLKRDTCFLEVLSSIEVEDPISGMQRKGIVRALHSVALDCCPSLRASHNLVRSALVRSGHVFLETDDVGVYDYFYTCIVADPGNVPRFVNLKIYQRIVGQMLNLDHHLALQRLPSRIAAAQPLPRFKDARPITYCEACDTKFKLFASKNHCYLCRQVVCSACITTYQLPTLNNHSMDLCTSCFCGNTRRKFASQRGKQPLAPSCTNSSRGSSDVFSTWRSMQSVRFSASSVTDSEDKWTTVARPTLEFSATSEAIPSSEIEREVADPLDTTSTHLIQLSRRHYMGFCGR</sequence>
<dbReference type="PROSITE" id="PS50178">
    <property type="entry name" value="ZF_FYVE"/>
    <property type="match status" value="1"/>
</dbReference>
<proteinExistence type="predicted"/>
<evidence type="ECO:0000259" key="5">
    <source>
        <dbReference type="PROSITE" id="PS50178"/>
    </source>
</evidence>
<feature type="domain" description="FYVE-type" evidence="5">
    <location>
        <begin position="279"/>
        <end position="333"/>
    </location>
</feature>
<dbReference type="SUPFAM" id="SSF57903">
    <property type="entry name" value="FYVE/PHD zinc finger"/>
    <property type="match status" value="1"/>
</dbReference>
<dbReference type="KEGG" id="spar:SPRG_16214"/>
<reference evidence="6 7" key="1">
    <citation type="journal article" date="2013" name="PLoS Genet.">
        <title>Distinctive expansion of potential virulence genes in the genome of the oomycete fish pathogen Saprolegnia parasitica.</title>
        <authorList>
            <person name="Jiang R.H."/>
            <person name="de Bruijn I."/>
            <person name="Haas B.J."/>
            <person name="Belmonte R."/>
            <person name="Lobach L."/>
            <person name="Christie J."/>
            <person name="van den Ackerveken G."/>
            <person name="Bottin A."/>
            <person name="Bulone V."/>
            <person name="Diaz-Moreno S.M."/>
            <person name="Dumas B."/>
            <person name="Fan L."/>
            <person name="Gaulin E."/>
            <person name="Govers F."/>
            <person name="Grenville-Briggs L.J."/>
            <person name="Horner N.R."/>
            <person name="Levin J.Z."/>
            <person name="Mammella M."/>
            <person name="Meijer H.J."/>
            <person name="Morris P."/>
            <person name="Nusbaum C."/>
            <person name="Oome S."/>
            <person name="Phillips A.J."/>
            <person name="van Rooyen D."/>
            <person name="Rzeszutek E."/>
            <person name="Saraiva M."/>
            <person name="Secombes C.J."/>
            <person name="Seidl M.F."/>
            <person name="Snel B."/>
            <person name="Stassen J.H."/>
            <person name="Sykes S."/>
            <person name="Tripathy S."/>
            <person name="van den Berg H."/>
            <person name="Vega-Arreguin J.C."/>
            <person name="Wawra S."/>
            <person name="Young S.K."/>
            <person name="Zeng Q."/>
            <person name="Dieguez-Uribeondo J."/>
            <person name="Russ C."/>
            <person name="Tyler B.M."/>
            <person name="van West P."/>
        </authorList>
    </citation>
    <scope>NUCLEOTIDE SEQUENCE [LARGE SCALE GENOMIC DNA]</scope>
    <source>
        <strain evidence="6 7">CBS 223.65</strain>
    </source>
</reference>
<evidence type="ECO:0000256" key="1">
    <source>
        <dbReference type="ARBA" id="ARBA00022723"/>
    </source>
</evidence>
<name>A0A067BIZ3_SAPPC</name>
<evidence type="ECO:0000313" key="6">
    <source>
        <dbReference type="EMBL" id="KDO18394.1"/>
    </source>
</evidence>
<keyword evidence="2 4" id="KW-0863">Zinc-finger</keyword>
<dbReference type="Gene3D" id="3.30.530.20">
    <property type="match status" value="1"/>
</dbReference>
<evidence type="ECO:0000256" key="4">
    <source>
        <dbReference type="PROSITE-ProRule" id="PRU00091"/>
    </source>
</evidence>
<dbReference type="Proteomes" id="UP000030745">
    <property type="component" value="Unassembled WGS sequence"/>
</dbReference>
<dbReference type="InterPro" id="IPR013083">
    <property type="entry name" value="Znf_RING/FYVE/PHD"/>
</dbReference>
<dbReference type="AlphaFoldDB" id="A0A067BIZ3"/>
<keyword evidence="7" id="KW-1185">Reference proteome</keyword>
<dbReference type="GeneID" id="24137857"/>
<dbReference type="PANTHER" id="PTHR13510:SF44">
    <property type="entry name" value="RABENOSYN-5"/>
    <property type="match status" value="1"/>
</dbReference>
<dbReference type="GO" id="GO:0008270">
    <property type="term" value="F:zinc ion binding"/>
    <property type="evidence" value="ECO:0007669"/>
    <property type="project" value="UniProtKB-KW"/>
</dbReference>
<dbReference type="OrthoDB" id="76696at2759"/>
<dbReference type="RefSeq" id="XP_012210892.1">
    <property type="nucleotide sequence ID" value="XM_012355502.1"/>
</dbReference>
<gene>
    <name evidence="6" type="ORF">SPRG_16214</name>
</gene>